<gene>
    <name evidence="3" type="ORF">SAMN04488515_2714</name>
</gene>
<protein>
    <submittedName>
        <fullName evidence="3">Peptidase family M23</fullName>
    </submittedName>
</protein>
<feature type="transmembrane region" description="Helical" evidence="1">
    <location>
        <begin position="6"/>
        <end position="26"/>
    </location>
</feature>
<dbReference type="Gene3D" id="2.70.70.10">
    <property type="entry name" value="Glucose Permease (Domain IIA)"/>
    <property type="match status" value="1"/>
</dbReference>
<dbReference type="SUPFAM" id="SSF51261">
    <property type="entry name" value="Duplicated hybrid motif"/>
    <property type="match status" value="1"/>
</dbReference>
<evidence type="ECO:0000259" key="2">
    <source>
        <dbReference type="Pfam" id="PF01551"/>
    </source>
</evidence>
<dbReference type="Proteomes" id="UP000199167">
    <property type="component" value="Unassembled WGS sequence"/>
</dbReference>
<dbReference type="CDD" id="cd12797">
    <property type="entry name" value="M23_peptidase"/>
    <property type="match status" value="1"/>
</dbReference>
<feature type="transmembrane region" description="Helical" evidence="1">
    <location>
        <begin position="38"/>
        <end position="56"/>
    </location>
</feature>
<dbReference type="InterPro" id="IPR011055">
    <property type="entry name" value="Dup_hybrid_motif"/>
</dbReference>
<dbReference type="InterPro" id="IPR050570">
    <property type="entry name" value="Cell_wall_metabolism_enzyme"/>
</dbReference>
<sequence length="313" mass="33674">MNTVIIGLGFTQVLLPIALIAANTLIPSASRFGLGLRSGALFLLLIYAALAGLWLFPPWWTPYLFMGLLMIGAIFRYGRIRHATHRWIRRTEQTAAALALVGAALVLVPALQGRSAPDDTVDLAMPVGPGRYLVLNGGTTDPINAHLFTLTAETARAYRGQSYAIDIIGIDRFGLRADGISPVDPTAYQIYGTPVRAPCTGTIVQRIDGVADMPVPVMDRENMTGNSVMIDCDGYVVLLAHLAANSIAVELGQSVQTGTLIGQVGNSGNTGEPHLHIHVQSALPDDDPISANPLWFTLDGQFFVRNDRFTVDE</sequence>
<keyword evidence="1" id="KW-0472">Membrane</keyword>
<accession>A0A1I0RHU1</accession>
<evidence type="ECO:0000313" key="4">
    <source>
        <dbReference type="Proteomes" id="UP000199167"/>
    </source>
</evidence>
<dbReference type="PANTHER" id="PTHR21666">
    <property type="entry name" value="PEPTIDASE-RELATED"/>
    <property type="match status" value="1"/>
</dbReference>
<feature type="domain" description="M23ase beta-sheet core" evidence="2">
    <location>
        <begin position="191"/>
        <end position="281"/>
    </location>
</feature>
<evidence type="ECO:0000256" key="1">
    <source>
        <dbReference type="SAM" id="Phobius"/>
    </source>
</evidence>
<dbReference type="Pfam" id="PF01551">
    <property type="entry name" value="Peptidase_M23"/>
    <property type="match status" value="1"/>
</dbReference>
<keyword evidence="1" id="KW-1133">Transmembrane helix</keyword>
<proteinExistence type="predicted"/>
<dbReference type="InterPro" id="IPR016047">
    <property type="entry name" value="M23ase_b-sheet_dom"/>
</dbReference>
<dbReference type="STRING" id="364200.SAMN04488515_2714"/>
<dbReference type="RefSeq" id="WP_089995769.1">
    <property type="nucleotide sequence ID" value="NZ_FOIZ01000002.1"/>
</dbReference>
<dbReference type="AlphaFoldDB" id="A0A1I0RHU1"/>
<name>A0A1I0RHU1_9RHOB</name>
<feature type="transmembrane region" description="Helical" evidence="1">
    <location>
        <begin position="62"/>
        <end position="78"/>
    </location>
</feature>
<dbReference type="EMBL" id="FOIZ01000002">
    <property type="protein sequence ID" value="SEW40495.1"/>
    <property type="molecule type" value="Genomic_DNA"/>
</dbReference>
<organism evidence="3 4">
    <name type="scientific">Cognatiyoonia koreensis</name>
    <dbReference type="NCBI Taxonomy" id="364200"/>
    <lineage>
        <taxon>Bacteria</taxon>
        <taxon>Pseudomonadati</taxon>
        <taxon>Pseudomonadota</taxon>
        <taxon>Alphaproteobacteria</taxon>
        <taxon>Rhodobacterales</taxon>
        <taxon>Paracoccaceae</taxon>
        <taxon>Cognatiyoonia</taxon>
    </lineage>
</organism>
<dbReference type="GO" id="GO:0004222">
    <property type="term" value="F:metalloendopeptidase activity"/>
    <property type="evidence" value="ECO:0007669"/>
    <property type="project" value="TreeGrafter"/>
</dbReference>
<reference evidence="3 4" key="1">
    <citation type="submission" date="2016-10" db="EMBL/GenBank/DDBJ databases">
        <authorList>
            <person name="de Groot N.N."/>
        </authorList>
    </citation>
    <scope>NUCLEOTIDE SEQUENCE [LARGE SCALE GENOMIC DNA]</scope>
    <source>
        <strain evidence="3 4">DSM 17925</strain>
    </source>
</reference>
<evidence type="ECO:0000313" key="3">
    <source>
        <dbReference type="EMBL" id="SEW40495.1"/>
    </source>
</evidence>
<keyword evidence="1" id="KW-0812">Transmembrane</keyword>
<dbReference type="OrthoDB" id="5489603at2"/>
<feature type="transmembrane region" description="Helical" evidence="1">
    <location>
        <begin position="94"/>
        <end position="111"/>
    </location>
</feature>
<dbReference type="PANTHER" id="PTHR21666:SF285">
    <property type="entry name" value="M23 FAMILY METALLOPEPTIDASE"/>
    <property type="match status" value="1"/>
</dbReference>
<keyword evidence="4" id="KW-1185">Reference proteome</keyword>